<dbReference type="OrthoDB" id="10030815at2759"/>
<dbReference type="InterPro" id="IPR036691">
    <property type="entry name" value="Endo/exonu/phosph_ase_sf"/>
</dbReference>
<organism evidence="1">
    <name type="scientific">Octopus bimaculoides</name>
    <name type="common">California two-spotted octopus</name>
    <dbReference type="NCBI Taxonomy" id="37653"/>
    <lineage>
        <taxon>Eukaryota</taxon>
        <taxon>Metazoa</taxon>
        <taxon>Spiralia</taxon>
        <taxon>Lophotrochozoa</taxon>
        <taxon>Mollusca</taxon>
        <taxon>Cephalopoda</taxon>
        <taxon>Coleoidea</taxon>
        <taxon>Octopodiformes</taxon>
        <taxon>Octopoda</taxon>
        <taxon>Incirrata</taxon>
        <taxon>Octopodidae</taxon>
        <taxon>Octopus</taxon>
    </lineage>
</organism>
<dbReference type="InterPro" id="IPR027124">
    <property type="entry name" value="Swc5/CFDP1/2"/>
</dbReference>
<dbReference type="PANTHER" id="PTHR23227:SF67">
    <property type="entry name" value="CRANIOFACIAL DEVELOPMENT PROTEIN 2-LIKE"/>
    <property type="match status" value="1"/>
</dbReference>
<dbReference type="AlphaFoldDB" id="A0A0L8HQ69"/>
<protein>
    <submittedName>
        <fullName evidence="1">Uncharacterized protein</fullName>
    </submittedName>
</protein>
<accession>A0A0L8HQ69</accession>
<proteinExistence type="predicted"/>
<feature type="non-terminal residue" evidence="1">
    <location>
        <position position="318"/>
    </location>
</feature>
<reference evidence="1" key="1">
    <citation type="submission" date="2015-07" db="EMBL/GenBank/DDBJ databases">
        <title>MeaNS - Measles Nucleotide Surveillance Program.</title>
        <authorList>
            <person name="Tran T."/>
            <person name="Druce J."/>
        </authorList>
    </citation>
    <scope>NUCLEOTIDE SEQUENCE</scope>
    <source>
        <strain evidence="1">UCB-OBI-ISO-001</strain>
        <tissue evidence="1">Gonad</tissue>
    </source>
</reference>
<gene>
    <name evidence="1" type="ORF">OCBIM_22009222mg</name>
</gene>
<dbReference type="EMBL" id="KQ417575">
    <property type="protein sequence ID" value="KOF91319.1"/>
    <property type="molecule type" value="Genomic_DNA"/>
</dbReference>
<dbReference type="PANTHER" id="PTHR23227">
    <property type="entry name" value="BUCENTAUR RELATED"/>
    <property type="match status" value="1"/>
</dbReference>
<dbReference type="SUPFAM" id="SSF56219">
    <property type="entry name" value="DNase I-like"/>
    <property type="match status" value="1"/>
</dbReference>
<dbReference type="Gene3D" id="3.60.10.10">
    <property type="entry name" value="Endonuclease/exonuclease/phosphatase"/>
    <property type="match status" value="1"/>
</dbReference>
<name>A0A0L8HQ69_OCTBM</name>
<dbReference type="STRING" id="37653.A0A0L8HQ69"/>
<evidence type="ECO:0000313" key="1">
    <source>
        <dbReference type="EMBL" id="KOF91319.1"/>
    </source>
</evidence>
<sequence length="318" mass="37049">MARKLVEWTVFVDAEDEVKDTFYEQLQTVVKNVHKHDIVIVTGDMNAKVGANNKGNERIMGKHGTGIMNSNGKRLVEFCRMNDLIITGTIFPHKDLDKNTWTSRDKRTTNQIDRTLVKCKYYSSIKNTRVMRGAHVASDHQLVRSQVKLKLRRHLYKTKTNPRTKYDTCKLQNQTIKSKFIMGLKNKFALLEAIPEDIDIEWKWKIFDKAFNQTAKEVLGVKKKNQKLWIGLDSWGKVEEKKHLKIKIENAKSIRIKQQMQIEYKTKDRDVKSNIRSDKCKWVENLGNDAERAAKNGQMKILYEIAKTICNEKLHQAS</sequence>